<feature type="domain" description="Large ribosomal subunit protein uL6 alpha-beta" evidence="1">
    <location>
        <begin position="11"/>
        <end position="79"/>
    </location>
</feature>
<keyword evidence="2" id="KW-0687">Ribonucleoprotein</keyword>
<reference evidence="2 3" key="1">
    <citation type="submission" date="2015-02" db="EMBL/GenBank/DDBJ databases">
        <title>Genome Sequencing of Rickettsiales.</title>
        <authorList>
            <person name="Daugherty S.C."/>
            <person name="Su Q."/>
            <person name="Abolude K."/>
            <person name="Beier-Sexton M."/>
            <person name="Carlyon J.A."/>
            <person name="Carter R."/>
            <person name="Day N.P."/>
            <person name="Dumler S.J."/>
            <person name="Dyachenko V."/>
            <person name="Godinez A."/>
            <person name="Kurtti T.J."/>
            <person name="Lichay M."/>
            <person name="Mullins K.E."/>
            <person name="Ott S."/>
            <person name="Pappas-Brown V."/>
            <person name="Paris D.H."/>
            <person name="Patel P."/>
            <person name="Richards A.L."/>
            <person name="Sadzewicz L."/>
            <person name="Sears K."/>
            <person name="Seidman D."/>
            <person name="Sengamalay N."/>
            <person name="Stenos J."/>
            <person name="Tallon L.J."/>
            <person name="Vincent G."/>
            <person name="Fraser C.M."/>
            <person name="Munderloh U."/>
            <person name="Dunning-Hotopp J.C."/>
        </authorList>
    </citation>
    <scope>NUCLEOTIDE SEQUENCE [LARGE SCALE GENOMIC DNA]</scope>
    <source>
        <strain evidence="2 3">Gilliam</strain>
    </source>
</reference>
<dbReference type="AlphaFoldDB" id="A0A0F3M7C3"/>
<dbReference type="Pfam" id="PF00347">
    <property type="entry name" value="Ribosomal_L6"/>
    <property type="match status" value="1"/>
</dbReference>
<dbReference type="GO" id="GO:0005840">
    <property type="term" value="C:ribosome"/>
    <property type="evidence" value="ECO:0007669"/>
    <property type="project" value="UniProtKB-KW"/>
</dbReference>
<keyword evidence="2" id="KW-0689">Ribosomal protein</keyword>
<name>A0A0F3M7C3_ORITS</name>
<organism evidence="2 3">
    <name type="scientific">Orientia tsutsugamushi str. Gilliam</name>
    <dbReference type="NCBI Taxonomy" id="1359184"/>
    <lineage>
        <taxon>Bacteria</taxon>
        <taxon>Pseudomonadati</taxon>
        <taxon>Pseudomonadota</taxon>
        <taxon>Alphaproteobacteria</taxon>
        <taxon>Rickettsiales</taxon>
        <taxon>Rickettsiaceae</taxon>
        <taxon>Rickettsieae</taxon>
        <taxon>Orientia</taxon>
    </lineage>
</organism>
<proteinExistence type="predicted"/>
<protein>
    <submittedName>
        <fullName evidence="2">50S ribosomal protein L6</fullName>
    </submittedName>
</protein>
<accession>A0A0F3M7C3</accession>
<evidence type="ECO:0000313" key="2">
    <source>
        <dbReference type="EMBL" id="KJV51648.1"/>
    </source>
</evidence>
<comment type="caution">
    <text evidence="2">The sequence shown here is derived from an EMBL/GenBank/DDBJ whole genome shotgun (WGS) entry which is preliminary data.</text>
</comment>
<dbReference type="Gene3D" id="3.90.930.12">
    <property type="entry name" value="Ribosomal protein L6, alpha-beta domain"/>
    <property type="match status" value="1"/>
</dbReference>
<gene>
    <name evidence="2" type="primary">rplF</name>
    <name evidence="2" type="ORF">OTSGILL_2105</name>
</gene>
<evidence type="ECO:0000313" key="3">
    <source>
        <dbReference type="Proteomes" id="UP000033769"/>
    </source>
</evidence>
<dbReference type="EMBL" id="LANO01000041">
    <property type="protein sequence ID" value="KJV51648.1"/>
    <property type="molecule type" value="Genomic_DNA"/>
</dbReference>
<dbReference type="GO" id="GO:0006412">
    <property type="term" value="P:translation"/>
    <property type="evidence" value="ECO:0007669"/>
    <property type="project" value="InterPro"/>
</dbReference>
<dbReference type="InterPro" id="IPR036789">
    <property type="entry name" value="Ribosomal_uL6-like_a/b-dom_sf"/>
</dbReference>
<dbReference type="GO" id="GO:0019843">
    <property type="term" value="F:rRNA binding"/>
    <property type="evidence" value="ECO:0007669"/>
    <property type="project" value="InterPro"/>
</dbReference>
<dbReference type="Proteomes" id="UP000033769">
    <property type="component" value="Unassembled WGS sequence"/>
</dbReference>
<dbReference type="SUPFAM" id="SSF56053">
    <property type="entry name" value="Ribosomal protein L6"/>
    <property type="match status" value="1"/>
</dbReference>
<dbReference type="GO" id="GO:0003735">
    <property type="term" value="F:structural constituent of ribosome"/>
    <property type="evidence" value="ECO:0007669"/>
    <property type="project" value="InterPro"/>
</dbReference>
<dbReference type="InterPro" id="IPR020040">
    <property type="entry name" value="Ribosomal_uL6_a/b-dom"/>
</dbReference>
<sequence length="86" mass="9193">MSRIGKLVVMVPAGVVVDVNNLSIAVSGPKGKLLKSFLGNITILKENDKIIIRPLSGDKHSRAMWGTARSIINNMVKGVIVALLKS</sequence>
<dbReference type="PATRIC" id="fig|1359184.3.peg.1899"/>
<evidence type="ECO:0000259" key="1">
    <source>
        <dbReference type="Pfam" id="PF00347"/>
    </source>
</evidence>